<proteinExistence type="predicted"/>
<keyword evidence="1" id="KW-0812">Transmembrane</keyword>
<organism evidence="2 3">
    <name type="scientific">Panicum virgatum</name>
    <name type="common">Blackwell switchgrass</name>
    <dbReference type="NCBI Taxonomy" id="38727"/>
    <lineage>
        <taxon>Eukaryota</taxon>
        <taxon>Viridiplantae</taxon>
        <taxon>Streptophyta</taxon>
        <taxon>Embryophyta</taxon>
        <taxon>Tracheophyta</taxon>
        <taxon>Spermatophyta</taxon>
        <taxon>Magnoliopsida</taxon>
        <taxon>Liliopsida</taxon>
        <taxon>Poales</taxon>
        <taxon>Poaceae</taxon>
        <taxon>PACMAD clade</taxon>
        <taxon>Panicoideae</taxon>
        <taxon>Panicodae</taxon>
        <taxon>Paniceae</taxon>
        <taxon>Panicinae</taxon>
        <taxon>Panicum</taxon>
        <taxon>Panicum sect. Hiantes</taxon>
    </lineage>
</organism>
<dbReference type="Proteomes" id="UP000823388">
    <property type="component" value="Chromosome 1K"/>
</dbReference>
<evidence type="ECO:0000313" key="3">
    <source>
        <dbReference type="Proteomes" id="UP000823388"/>
    </source>
</evidence>
<keyword evidence="3" id="KW-1185">Reference proteome</keyword>
<evidence type="ECO:0000313" key="2">
    <source>
        <dbReference type="EMBL" id="KAG2658201.1"/>
    </source>
</evidence>
<keyword evidence="1" id="KW-0472">Membrane</keyword>
<feature type="transmembrane region" description="Helical" evidence="1">
    <location>
        <begin position="21"/>
        <end position="45"/>
    </location>
</feature>
<name>A0A8T0X9D7_PANVG</name>
<sequence length="141" mass="16321">MLALGRSLNKRRCKTNMTNRLWRRTIAFFLTPGLNTSPFSFLFLLPEQFLSFPSWSTITPKVKIDIEARTNEVTKIVNHETHSFAGNREAKVSITLKSDMKTQCRAIQIRLKHEGNGVLRQAMKSGEQKERTIERRRGLMD</sequence>
<keyword evidence="1" id="KW-1133">Transmembrane helix</keyword>
<gene>
    <name evidence="2" type="ORF">PVAP13_1KG266005</name>
</gene>
<reference evidence="2" key="1">
    <citation type="submission" date="2020-05" db="EMBL/GenBank/DDBJ databases">
        <title>WGS assembly of Panicum virgatum.</title>
        <authorList>
            <person name="Lovell J.T."/>
            <person name="Jenkins J."/>
            <person name="Shu S."/>
            <person name="Juenger T.E."/>
            <person name="Schmutz J."/>
        </authorList>
    </citation>
    <scope>NUCLEOTIDE SEQUENCE</scope>
    <source>
        <strain evidence="2">AP13</strain>
    </source>
</reference>
<dbReference type="AlphaFoldDB" id="A0A8T0X9D7"/>
<comment type="caution">
    <text evidence="2">The sequence shown here is derived from an EMBL/GenBank/DDBJ whole genome shotgun (WGS) entry which is preliminary data.</text>
</comment>
<dbReference type="EMBL" id="CM029037">
    <property type="protein sequence ID" value="KAG2658201.1"/>
    <property type="molecule type" value="Genomic_DNA"/>
</dbReference>
<evidence type="ECO:0000256" key="1">
    <source>
        <dbReference type="SAM" id="Phobius"/>
    </source>
</evidence>
<accession>A0A8T0X9D7</accession>
<protein>
    <submittedName>
        <fullName evidence="2">Uncharacterized protein</fullName>
    </submittedName>
</protein>